<dbReference type="EMBL" id="LR721753">
    <property type="protein sequence ID" value="VVV06916.1"/>
    <property type="molecule type" value="Genomic_DNA"/>
</dbReference>
<dbReference type="AlphaFoldDB" id="A0A5Q4ZYH1"/>
<proteinExistence type="predicted"/>
<evidence type="ECO:0000313" key="1">
    <source>
        <dbReference type="EMBL" id="VVV06916.1"/>
    </source>
</evidence>
<sequence length="313" mass="35196">MNNTSWKDKDYLDQIERFAKLLSKSKAIHITFRNDVETCFMLCLMADGWSIHPHIVAANSFYDNFGRLSHTGKLLKLILNESPLVEKVDVSYEGDWAAISNKFKMVDNVAVPSWEPSIEVTLSCTITVKLTNGETHIERTTLGDLDSNFRSLNQAWAMRTYNQIYNHTLRQITNGKLSHIILDMDSTEAFEEQTAAEKLASDNSIVIRASKEESNMDDNVSPEVEQNIEVETDAEISTPVNSDAFILLQKEQVALLSVINTNDVQQSDVQAQIAQWVGNVQKEQAALSDSEQMELSNLYDSLVKKFKAQAIAA</sequence>
<protein>
    <submittedName>
        <fullName evidence="1">Uncharacterized protein</fullName>
    </submittedName>
</protein>
<organism evidence="1">
    <name type="scientific">Aliivibrio wodanis</name>
    <dbReference type="NCBI Taxonomy" id="80852"/>
    <lineage>
        <taxon>Bacteria</taxon>
        <taxon>Pseudomonadati</taxon>
        <taxon>Pseudomonadota</taxon>
        <taxon>Gammaproteobacteria</taxon>
        <taxon>Vibrionales</taxon>
        <taxon>Vibrionaceae</taxon>
        <taxon>Aliivibrio</taxon>
    </lineage>
</organism>
<name>A0A5Q4ZYH1_9GAMM</name>
<reference evidence="1" key="1">
    <citation type="submission" date="2019-09" db="EMBL/GenBank/DDBJ databases">
        <authorList>
            <person name="Hjerde E."/>
        </authorList>
    </citation>
    <scope>NUCLEOTIDE SEQUENCE [LARGE SCALE GENOMIC DNA]</scope>
    <source>
        <strain evidence="1">06/09/160</strain>
        <plasmid evidence="1">pAWOD_2</plasmid>
    </source>
</reference>
<geneLocation type="plasmid" evidence="1">
    <name>pAWOD_2</name>
</geneLocation>
<gene>
    <name evidence="1" type="ORF">AW0309160_04410</name>
</gene>
<keyword evidence="1" id="KW-0614">Plasmid</keyword>
<accession>A0A5Q4ZYH1</accession>
<dbReference type="RefSeq" id="WP_192957823.1">
    <property type="nucleotide sequence ID" value="NZ_LR721753.1"/>
</dbReference>